<dbReference type="Pfam" id="PF12296">
    <property type="entry name" value="HsbA"/>
    <property type="match status" value="1"/>
</dbReference>
<dbReference type="PANTHER" id="PTHR38123">
    <property type="entry name" value="CELL WALL SERINE-THREONINE-RICH GALACTOMANNOPROTEIN MP1 (AFU_ORTHOLOGUE AFUA_4G03240)"/>
    <property type="match status" value="1"/>
</dbReference>
<dbReference type="Proteomes" id="UP001302812">
    <property type="component" value="Unassembled WGS sequence"/>
</dbReference>
<sequence>MKLSAILVPLTFLRIAVAEGTAIVGALKEVHNVTTNLGNSVANWDGSMLGMVPILTENTFLLVSVIKGTKTAEKSEPLNLGQAIEVANAASTLVKSVNSTLSIIINAKPKFDKLSMSPVTLANLGLQKNAADEMSTAIISKVPADYQGFARSLVTPITNSFQLAIDTFHP</sequence>
<organism evidence="2 3">
    <name type="scientific">Canariomyces notabilis</name>
    <dbReference type="NCBI Taxonomy" id="2074819"/>
    <lineage>
        <taxon>Eukaryota</taxon>
        <taxon>Fungi</taxon>
        <taxon>Dikarya</taxon>
        <taxon>Ascomycota</taxon>
        <taxon>Pezizomycotina</taxon>
        <taxon>Sordariomycetes</taxon>
        <taxon>Sordariomycetidae</taxon>
        <taxon>Sordariales</taxon>
        <taxon>Chaetomiaceae</taxon>
        <taxon>Canariomyces</taxon>
    </lineage>
</organism>
<feature type="signal peptide" evidence="1">
    <location>
        <begin position="1"/>
        <end position="18"/>
    </location>
</feature>
<dbReference type="GO" id="GO:0005576">
    <property type="term" value="C:extracellular region"/>
    <property type="evidence" value="ECO:0007669"/>
    <property type="project" value="TreeGrafter"/>
</dbReference>
<protein>
    <submittedName>
        <fullName evidence="2">Antigenic cell wall galactomannoprotein</fullName>
    </submittedName>
</protein>
<evidence type="ECO:0000313" key="3">
    <source>
        <dbReference type="Proteomes" id="UP001302812"/>
    </source>
</evidence>
<name>A0AAN6QIY1_9PEZI</name>
<dbReference type="PANTHER" id="PTHR38123:SF1">
    <property type="entry name" value="HYDROPHOBIC SURFACE BINDING PROTEIN"/>
    <property type="match status" value="1"/>
</dbReference>
<keyword evidence="3" id="KW-1185">Reference proteome</keyword>
<feature type="chain" id="PRO_5042896870" evidence="1">
    <location>
        <begin position="19"/>
        <end position="170"/>
    </location>
</feature>
<dbReference type="GeneID" id="89942215"/>
<dbReference type="RefSeq" id="XP_064666655.1">
    <property type="nucleotide sequence ID" value="XM_064818090.1"/>
</dbReference>
<reference evidence="2" key="2">
    <citation type="submission" date="2023-05" db="EMBL/GenBank/DDBJ databases">
        <authorList>
            <consortium name="Lawrence Berkeley National Laboratory"/>
            <person name="Steindorff A."/>
            <person name="Hensen N."/>
            <person name="Bonometti L."/>
            <person name="Westerberg I."/>
            <person name="Brannstrom I.O."/>
            <person name="Guillou S."/>
            <person name="Cros-Aarteil S."/>
            <person name="Calhoun S."/>
            <person name="Haridas S."/>
            <person name="Kuo A."/>
            <person name="Mondo S."/>
            <person name="Pangilinan J."/>
            <person name="Riley R."/>
            <person name="Labutti K."/>
            <person name="Andreopoulos B."/>
            <person name="Lipzen A."/>
            <person name="Chen C."/>
            <person name="Yanf M."/>
            <person name="Daum C."/>
            <person name="Ng V."/>
            <person name="Clum A."/>
            <person name="Ohm R."/>
            <person name="Martin F."/>
            <person name="Silar P."/>
            <person name="Natvig D."/>
            <person name="Lalanne C."/>
            <person name="Gautier V."/>
            <person name="Ament-Velasquez S.L."/>
            <person name="Kruys A."/>
            <person name="Hutchinson M.I."/>
            <person name="Powell A.J."/>
            <person name="Barry K."/>
            <person name="Miller A.N."/>
            <person name="Grigoriev I.V."/>
            <person name="Debuchy R."/>
            <person name="Gladieux P."/>
            <person name="Thoren M.H."/>
            <person name="Johannesson H."/>
        </authorList>
    </citation>
    <scope>NUCLEOTIDE SEQUENCE</scope>
    <source>
        <strain evidence="2">CBS 508.74</strain>
    </source>
</reference>
<dbReference type="InterPro" id="IPR021054">
    <property type="entry name" value="Cell_wall_mannoprotein_1"/>
</dbReference>
<dbReference type="AlphaFoldDB" id="A0AAN6QIY1"/>
<evidence type="ECO:0000256" key="1">
    <source>
        <dbReference type="SAM" id="SignalP"/>
    </source>
</evidence>
<dbReference type="EMBL" id="MU853358">
    <property type="protein sequence ID" value="KAK4109085.1"/>
    <property type="molecule type" value="Genomic_DNA"/>
</dbReference>
<proteinExistence type="predicted"/>
<gene>
    <name evidence="2" type="ORF">N656DRAFT_801209</name>
</gene>
<reference evidence="2" key="1">
    <citation type="journal article" date="2023" name="Mol. Phylogenet. Evol.">
        <title>Genome-scale phylogeny and comparative genomics of the fungal order Sordariales.</title>
        <authorList>
            <person name="Hensen N."/>
            <person name="Bonometti L."/>
            <person name="Westerberg I."/>
            <person name="Brannstrom I.O."/>
            <person name="Guillou S."/>
            <person name="Cros-Aarteil S."/>
            <person name="Calhoun S."/>
            <person name="Haridas S."/>
            <person name="Kuo A."/>
            <person name="Mondo S."/>
            <person name="Pangilinan J."/>
            <person name="Riley R."/>
            <person name="LaButti K."/>
            <person name="Andreopoulos B."/>
            <person name="Lipzen A."/>
            <person name="Chen C."/>
            <person name="Yan M."/>
            <person name="Daum C."/>
            <person name="Ng V."/>
            <person name="Clum A."/>
            <person name="Steindorff A."/>
            <person name="Ohm R.A."/>
            <person name="Martin F."/>
            <person name="Silar P."/>
            <person name="Natvig D.O."/>
            <person name="Lalanne C."/>
            <person name="Gautier V."/>
            <person name="Ament-Velasquez S.L."/>
            <person name="Kruys A."/>
            <person name="Hutchinson M.I."/>
            <person name="Powell A.J."/>
            <person name="Barry K."/>
            <person name="Miller A.N."/>
            <person name="Grigoriev I.V."/>
            <person name="Debuchy R."/>
            <person name="Gladieux P."/>
            <person name="Hiltunen Thoren M."/>
            <person name="Johannesson H."/>
        </authorList>
    </citation>
    <scope>NUCLEOTIDE SEQUENCE</scope>
    <source>
        <strain evidence="2">CBS 508.74</strain>
    </source>
</reference>
<keyword evidence="1" id="KW-0732">Signal</keyword>
<comment type="caution">
    <text evidence="2">The sequence shown here is derived from an EMBL/GenBank/DDBJ whole genome shotgun (WGS) entry which is preliminary data.</text>
</comment>
<accession>A0AAN6QIY1</accession>
<dbReference type="Gene3D" id="1.20.1280.140">
    <property type="match status" value="1"/>
</dbReference>
<evidence type="ECO:0000313" key="2">
    <source>
        <dbReference type="EMBL" id="KAK4109085.1"/>
    </source>
</evidence>